<dbReference type="RefSeq" id="WP_182303423.1">
    <property type="nucleotide sequence ID" value="NZ_CP041969.1"/>
</dbReference>
<keyword evidence="1" id="KW-0472">Membrane</keyword>
<name>A0A7G5BYI8_9BACL</name>
<dbReference type="AlphaFoldDB" id="A0A7G5BYI8"/>
<proteinExistence type="predicted"/>
<keyword evidence="1" id="KW-0812">Transmembrane</keyword>
<dbReference type="KEGG" id="cchl:FPL14_13065"/>
<protein>
    <submittedName>
        <fullName evidence="2">DUF2752 domain-containing protein</fullName>
    </submittedName>
</protein>
<dbReference type="Proteomes" id="UP000515679">
    <property type="component" value="Chromosome"/>
</dbReference>
<evidence type="ECO:0000256" key="1">
    <source>
        <dbReference type="SAM" id="Phobius"/>
    </source>
</evidence>
<dbReference type="Pfam" id="PF10825">
    <property type="entry name" value="DUF2752"/>
    <property type="match status" value="1"/>
</dbReference>
<gene>
    <name evidence="2" type="ORF">FPL14_13065</name>
</gene>
<keyword evidence="3" id="KW-1185">Reference proteome</keyword>
<sequence length="130" mass="14357">MSAFTLKNRPAILWGSLLGVGGALYLTVWLPATGIGIPCVFHELTGLYCPGCGITRAALSLLRLDFTQAYRYNALVFGLAPIYLMYVMTRKKRMPRTSNVLMAAMLVLTVGFGLARNLPMFDWLAPTLIR</sequence>
<feature type="transmembrane region" description="Helical" evidence="1">
    <location>
        <begin position="69"/>
        <end position="88"/>
    </location>
</feature>
<accession>A0A7G5BYI8</accession>
<feature type="transmembrane region" description="Helical" evidence="1">
    <location>
        <begin position="12"/>
        <end position="32"/>
    </location>
</feature>
<evidence type="ECO:0000313" key="3">
    <source>
        <dbReference type="Proteomes" id="UP000515679"/>
    </source>
</evidence>
<organism evidence="2 3">
    <name type="scientific">Cohnella cholangitidis</name>
    <dbReference type="NCBI Taxonomy" id="2598458"/>
    <lineage>
        <taxon>Bacteria</taxon>
        <taxon>Bacillati</taxon>
        <taxon>Bacillota</taxon>
        <taxon>Bacilli</taxon>
        <taxon>Bacillales</taxon>
        <taxon>Paenibacillaceae</taxon>
        <taxon>Cohnella</taxon>
    </lineage>
</organism>
<dbReference type="InterPro" id="IPR021215">
    <property type="entry name" value="DUF2752"/>
</dbReference>
<evidence type="ECO:0000313" key="2">
    <source>
        <dbReference type="EMBL" id="QMV42022.1"/>
    </source>
</evidence>
<dbReference type="EMBL" id="CP041969">
    <property type="protein sequence ID" value="QMV42022.1"/>
    <property type="molecule type" value="Genomic_DNA"/>
</dbReference>
<feature type="transmembrane region" description="Helical" evidence="1">
    <location>
        <begin position="100"/>
        <end position="118"/>
    </location>
</feature>
<reference evidence="2 3" key="1">
    <citation type="submission" date="2019-07" db="EMBL/GenBank/DDBJ databases">
        <authorList>
            <person name="Kim J.K."/>
            <person name="Cheong H.-M."/>
            <person name="Choi Y."/>
            <person name="Hwang K.J."/>
            <person name="Lee S."/>
            <person name="Choi C."/>
        </authorList>
    </citation>
    <scope>NUCLEOTIDE SEQUENCE [LARGE SCALE GENOMIC DNA]</scope>
    <source>
        <strain evidence="2 3">KS 22</strain>
    </source>
</reference>
<keyword evidence="1" id="KW-1133">Transmembrane helix</keyword>